<evidence type="ECO:0000256" key="1">
    <source>
        <dbReference type="SAM" id="MobiDB-lite"/>
    </source>
</evidence>
<dbReference type="EMBL" id="KB007974">
    <property type="protein sequence ID" value="ELR17417.1"/>
    <property type="molecule type" value="Genomic_DNA"/>
</dbReference>
<feature type="region of interest" description="Disordered" evidence="1">
    <location>
        <begin position="317"/>
        <end position="342"/>
    </location>
</feature>
<feature type="region of interest" description="Disordered" evidence="1">
    <location>
        <begin position="276"/>
        <end position="300"/>
    </location>
</feature>
<name>L8GWU1_ACACF</name>
<proteinExistence type="predicted"/>
<dbReference type="VEuPathDB" id="AmoebaDB:ACA1_061570"/>
<feature type="region of interest" description="Disordered" evidence="1">
    <location>
        <begin position="358"/>
        <end position="412"/>
    </location>
</feature>
<sequence>MSRWQLDNVEEELDDEEIARILQEEEYEIARQQQREAQQRQQQAKQPAATQRPTQAAPLRYGSGPVPPTSTDELLLLQSRCSAVSGTTVLKGSCYLYRNMFKFVCVERGKEVDVPIHVSTIELINPAFSVPSKDSQAAPRVVPTPRGAQQNVLQIYTQDKRIHTFFNFADDKTFHQFFNILTSIHKNKTAPLAPSSTFAAAPVGTPSVMAPPGYTMYPGMYPQAYPGAFPPQPYFMMPPPHGYPVQLASPPPAQPPQTADASVSDFHQLHQQMMRLQIQQQQPTQQEASGQSPQPQLQPFMGAPYYYPYPPAAAAHPTLTSASDAPSTPGDQQQSSALAGVAPPPYYYPPPMPYAMPTGAEFQPYGASPYPYPYAVSPPAQVPQQPQPPAHQQQQQQSQPPRPSGPPEDLLA</sequence>
<reference evidence="2 3" key="1">
    <citation type="journal article" date="2013" name="Genome Biol.">
        <title>Genome of Acanthamoeba castellanii highlights extensive lateral gene transfer and early evolution of tyrosine kinase signaling.</title>
        <authorList>
            <person name="Clarke M."/>
            <person name="Lohan A.J."/>
            <person name="Liu B."/>
            <person name="Lagkouvardos I."/>
            <person name="Roy S."/>
            <person name="Zafar N."/>
            <person name="Bertelli C."/>
            <person name="Schilde C."/>
            <person name="Kianianmomeni A."/>
            <person name="Burglin T.R."/>
            <person name="Frech C."/>
            <person name="Turcotte B."/>
            <person name="Kopec K.O."/>
            <person name="Synnott J.M."/>
            <person name="Choo C."/>
            <person name="Paponov I."/>
            <person name="Finkler A."/>
            <person name="Soon Heng Tan C."/>
            <person name="Hutchins A.P."/>
            <person name="Weinmeier T."/>
            <person name="Rattei T."/>
            <person name="Chu J.S."/>
            <person name="Gimenez G."/>
            <person name="Irimia M."/>
            <person name="Rigden D.J."/>
            <person name="Fitzpatrick D.A."/>
            <person name="Lorenzo-Morales J."/>
            <person name="Bateman A."/>
            <person name="Chiu C.H."/>
            <person name="Tang P."/>
            <person name="Hegemann P."/>
            <person name="Fromm H."/>
            <person name="Raoult D."/>
            <person name="Greub G."/>
            <person name="Miranda-Saavedra D."/>
            <person name="Chen N."/>
            <person name="Nash P."/>
            <person name="Ginger M.L."/>
            <person name="Horn M."/>
            <person name="Schaap P."/>
            <person name="Caler L."/>
            <person name="Loftus B."/>
        </authorList>
    </citation>
    <scope>NUCLEOTIDE SEQUENCE [LARGE SCALE GENOMIC DNA]</scope>
    <source>
        <strain evidence="2 3">Neff</strain>
    </source>
</reference>
<accession>L8GWU1</accession>
<feature type="compositionally biased region" description="Low complexity" evidence="1">
    <location>
        <begin position="363"/>
        <end position="399"/>
    </location>
</feature>
<organism evidence="2 3">
    <name type="scientific">Acanthamoeba castellanii (strain ATCC 30010 / Neff)</name>
    <dbReference type="NCBI Taxonomy" id="1257118"/>
    <lineage>
        <taxon>Eukaryota</taxon>
        <taxon>Amoebozoa</taxon>
        <taxon>Discosea</taxon>
        <taxon>Longamoebia</taxon>
        <taxon>Centramoebida</taxon>
        <taxon>Acanthamoebidae</taxon>
        <taxon>Acanthamoeba</taxon>
    </lineage>
</organism>
<keyword evidence="3" id="KW-1185">Reference proteome</keyword>
<evidence type="ECO:0000313" key="2">
    <source>
        <dbReference type="EMBL" id="ELR17417.1"/>
    </source>
</evidence>
<dbReference type="Proteomes" id="UP000011083">
    <property type="component" value="Unassembled WGS sequence"/>
</dbReference>
<dbReference type="GeneID" id="14918488"/>
<dbReference type="RefSeq" id="XP_004339430.1">
    <property type="nucleotide sequence ID" value="XM_004339382.1"/>
</dbReference>
<feature type="region of interest" description="Disordered" evidence="1">
    <location>
        <begin position="30"/>
        <end position="65"/>
    </location>
</feature>
<feature type="compositionally biased region" description="Low complexity" evidence="1">
    <location>
        <begin position="276"/>
        <end position="291"/>
    </location>
</feature>
<feature type="compositionally biased region" description="Low complexity" evidence="1">
    <location>
        <begin position="39"/>
        <end position="57"/>
    </location>
</feature>
<feature type="compositionally biased region" description="Polar residues" evidence="1">
    <location>
        <begin position="318"/>
        <end position="337"/>
    </location>
</feature>
<evidence type="ECO:0000313" key="3">
    <source>
        <dbReference type="Proteomes" id="UP000011083"/>
    </source>
</evidence>
<dbReference type="AlphaFoldDB" id="L8GWU1"/>
<protein>
    <submittedName>
        <fullName evidence="2">Uncharacterized protein</fullName>
    </submittedName>
</protein>
<dbReference type="KEGG" id="acan:ACA1_061570"/>
<gene>
    <name evidence="2" type="ORF">ACA1_061570</name>
</gene>